<dbReference type="Proteomes" id="UP001604336">
    <property type="component" value="Unassembled WGS sequence"/>
</dbReference>
<comment type="caution">
    <text evidence="1">The sequence shown here is derived from an EMBL/GenBank/DDBJ whole genome shotgun (WGS) entry which is preliminary data.</text>
</comment>
<accession>A0ABD1RWB8</accession>
<name>A0ABD1RWB8_9LAMI</name>
<dbReference type="AlphaFoldDB" id="A0ABD1RWB8"/>
<dbReference type="EMBL" id="JBFOLK010000008">
    <property type="protein sequence ID" value="KAL2492711.1"/>
    <property type="molecule type" value="Genomic_DNA"/>
</dbReference>
<sequence>MLLRKLQPKPSKLQTKKRCGCWKRPNLEMRRSRVCGKNWPTLRMAKRKPRMGEKEVEARLASAEADFVENFHNIEAYTNFADYFARVGQQEVLTVLRNNHPDFDVKNLEARFPLPDAGSKDDS</sequence>
<gene>
    <name evidence="1" type="ORF">Adt_28339</name>
</gene>
<evidence type="ECO:0000313" key="1">
    <source>
        <dbReference type="EMBL" id="KAL2492711.1"/>
    </source>
</evidence>
<organism evidence="1 2">
    <name type="scientific">Abeliophyllum distichum</name>
    <dbReference type="NCBI Taxonomy" id="126358"/>
    <lineage>
        <taxon>Eukaryota</taxon>
        <taxon>Viridiplantae</taxon>
        <taxon>Streptophyta</taxon>
        <taxon>Embryophyta</taxon>
        <taxon>Tracheophyta</taxon>
        <taxon>Spermatophyta</taxon>
        <taxon>Magnoliopsida</taxon>
        <taxon>eudicotyledons</taxon>
        <taxon>Gunneridae</taxon>
        <taxon>Pentapetalae</taxon>
        <taxon>asterids</taxon>
        <taxon>lamiids</taxon>
        <taxon>Lamiales</taxon>
        <taxon>Oleaceae</taxon>
        <taxon>Forsythieae</taxon>
        <taxon>Abeliophyllum</taxon>
    </lineage>
</organism>
<proteinExistence type="predicted"/>
<evidence type="ECO:0000313" key="2">
    <source>
        <dbReference type="Proteomes" id="UP001604336"/>
    </source>
</evidence>
<reference evidence="2" key="1">
    <citation type="submission" date="2024-07" db="EMBL/GenBank/DDBJ databases">
        <title>Two chromosome-level genome assemblies of Korean endemic species Abeliophyllum distichum and Forsythia ovata (Oleaceae).</title>
        <authorList>
            <person name="Jang H."/>
        </authorList>
    </citation>
    <scope>NUCLEOTIDE SEQUENCE [LARGE SCALE GENOMIC DNA]</scope>
</reference>
<keyword evidence="2" id="KW-1185">Reference proteome</keyword>
<protein>
    <submittedName>
        <fullName evidence="1">Uncharacterized protein</fullName>
    </submittedName>
</protein>